<dbReference type="Gene3D" id="1.10.10.10">
    <property type="entry name" value="Winged helix-like DNA-binding domain superfamily/Winged helix DNA-binding domain"/>
    <property type="match status" value="1"/>
</dbReference>
<dbReference type="SUPFAM" id="SSF46785">
    <property type="entry name" value="Winged helix' DNA-binding domain"/>
    <property type="match status" value="1"/>
</dbReference>
<protein>
    <submittedName>
        <fullName evidence="6">LysR family transcriptional regulator</fullName>
    </submittedName>
</protein>
<name>A0A643FK87_9BURK</name>
<comment type="similarity">
    <text evidence="1">Belongs to the LysR transcriptional regulatory family.</text>
</comment>
<dbReference type="InterPro" id="IPR036390">
    <property type="entry name" value="WH_DNA-bd_sf"/>
</dbReference>
<dbReference type="CDD" id="cd08417">
    <property type="entry name" value="PBP2_Nitroaromatics_like"/>
    <property type="match status" value="1"/>
</dbReference>
<dbReference type="PROSITE" id="PS50931">
    <property type="entry name" value="HTH_LYSR"/>
    <property type="match status" value="1"/>
</dbReference>
<dbReference type="GO" id="GO:0003700">
    <property type="term" value="F:DNA-binding transcription factor activity"/>
    <property type="evidence" value="ECO:0007669"/>
    <property type="project" value="InterPro"/>
</dbReference>
<organism evidence="6 7">
    <name type="scientific">Cupriavidus basilensis</name>
    <dbReference type="NCBI Taxonomy" id="68895"/>
    <lineage>
        <taxon>Bacteria</taxon>
        <taxon>Pseudomonadati</taxon>
        <taxon>Pseudomonadota</taxon>
        <taxon>Betaproteobacteria</taxon>
        <taxon>Burkholderiales</taxon>
        <taxon>Burkholderiaceae</taxon>
        <taxon>Cupriavidus</taxon>
    </lineage>
</organism>
<dbReference type="RefSeq" id="WP_150992232.1">
    <property type="nucleotide sequence ID" value="NZ_CP062804.1"/>
</dbReference>
<dbReference type="GeneID" id="98404477"/>
<accession>A0A643FK87</accession>
<dbReference type="PANTHER" id="PTHR30118">
    <property type="entry name" value="HTH-TYPE TRANSCRIPTIONAL REGULATOR LEUO-RELATED"/>
    <property type="match status" value="1"/>
</dbReference>
<dbReference type="InterPro" id="IPR037402">
    <property type="entry name" value="YidZ_PBP2"/>
</dbReference>
<dbReference type="InterPro" id="IPR050389">
    <property type="entry name" value="LysR-type_TF"/>
</dbReference>
<keyword evidence="3" id="KW-0238">DNA-binding</keyword>
<dbReference type="SUPFAM" id="SSF53850">
    <property type="entry name" value="Periplasmic binding protein-like II"/>
    <property type="match status" value="1"/>
</dbReference>
<dbReference type="InterPro" id="IPR036388">
    <property type="entry name" value="WH-like_DNA-bd_sf"/>
</dbReference>
<feature type="domain" description="HTH lysR-type" evidence="5">
    <location>
        <begin position="6"/>
        <end position="63"/>
    </location>
</feature>
<evidence type="ECO:0000313" key="7">
    <source>
        <dbReference type="Proteomes" id="UP000397656"/>
    </source>
</evidence>
<keyword evidence="4" id="KW-0804">Transcription</keyword>
<evidence type="ECO:0000259" key="5">
    <source>
        <dbReference type="PROSITE" id="PS50931"/>
    </source>
</evidence>
<evidence type="ECO:0000256" key="2">
    <source>
        <dbReference type="ARBA" id="ARBA00023015"/>
    </source>
</evidence>
<evidence type="ECO:0000313" key="6">
    <source>
        <dbReference type="EMBL" id="QOT80933.1"/>
    </source>
</evidence>
<evidence type="ECO:0000256" key="1">
    <source>
        <dbReference type="ARBA" id="ARBA00009437"/>
    </source>
</evidence>
<dbReference type="GO" id="GO:0003677">
    <property type="term" value="F:DNA binding"/>
    <property type="evidence" value="ECO:0007669"/>
    <property type="project" value="UniProtKB-KW"/>
</dbReference>
<sequence>MNLRAIDLNLLTVLDALLDEAHVSRAAQRVGLSQPAASSALERCRHLFKDRLLERAPGGMQLTPKAQALRAPLKQALASVAAVIGEPEVDLASLSQTVRVRMADHPAVLVARQLHRQLARSAPGVNLVLQPWQGADAALGSLARGDSDLAVSVFPAVGADFRRRPLLREHYVVAMRRGHPAATGFGLECWLAYPHVLVSGRGDIHGPLDDALAGLGLARRVGMVVPSFMMVPPLLADSDLIAMLPSRCVPEDPAQALATFAPPVAVEGFSLHLAWHARRDDDVAVRHVAGLIEGLLAA</sequence>
<evidence type="ECO:0000256" key="4">
    <source>
        <dbReference type="ARBA" id="ARBA00023163"/>
    </source>
</evidence>
<gene>
    <name evidence="6" type="ORF">F7R26_026385</name>
</gene>
<evidence type="ECO:0000256" key="3">
    <source>
        <dbReference type="ARBA" id="ARBA00023125"/>
    </source>
</evidence>
<keyword evidence="2" id="KW-0805">Transcription regulation</keyword>
<dbReference type="InterPro" id="IPR000847">
    <property type="entry name" value="LysR_HTH_N"/>
</dbReference>
<dbReference type="Pfam" id="PF03466">
    <property type="entry name" value="LysR_substrate"/>
    <property type="match status" value="1"/>
</dbReference>
<dbReference type="Pfam" id="PF00126">
    <property type="entry name" value="HTH_1"/>
    <property type="match status" value="1"/>
</dbReference>
<proteinExistence type="inferred from homology"/>
<dbReference type="PANTHER" id="PTHR30118:SF15">
    <property type="entry name" value="TRANSCRIPTIONAL REGULATORY PROTEIN"/>
    <property type="match status" value="1"/>
</dbReference>
<dbReference type="AlphaFoldDB" id="A0A643FK87"/>
<dbReference type="InterPro" id="IPR005119">
    <property type="entry name" value="LysR_subst-bd"/>
</dbReference>
<reference evidence="6 7" key="1">
    <citation type="submission" date="2020-10" db="EMBL/GenBank/DDBJ databases">
        <title>Complete genome sequence of Cupriavidus basilensis CCUG 49340T.</title>
        <authorList>
            <person name="Salva-Serra F."/>
            <person name="Donoso R.A."/>
            <person name="Cho K.H."/>
            <person name="Yoo J.A."/>
            <person name="Lee K."/>
            <person name="Yoon S.-H."/>
            <person name="Perez-Pantoja D."/>
            <person name="Moore E.R.B."/>
        </authorList>
    </citation>
    <scope>NUCLEOTIDE SEQUENCE [LARGE SCALE GENOMIC DNA]</scope>
    <source>
        <strain evidence="7">CCUG 49340</strain>
    </source>
</reference>
<dbReference type="Proteomes" id="UP000397656">
    <property type="component" value="Chromosome 2"/>
</dbReference>
<dbReference type="EMBL" id="CP062804">
    <property type="protein sequence ID" value="QOT80933.1"/>
    <property type="molecule type" value="Genomic_DNA"/>
</dbReference>
<dbReference type="Gene3D" id="3.40.190.10">
    <property type="entry name" value="Periplasmic binding protein-like II"/>
    <property type="match status" value="2"/>
</dbReference>